<keyword evidence="13" id="KW-1185">Reference proteome</keyword>
<keyword evidence="4" id="KW-0964">Secreted</keyword>
<feature type="domain" description="Corticotropin-releasing factor binding protein C-terminal" evidence="12">
    <location>
        <begin position="211"/>
        <end position="340"/>
    </location>
</feature>
<organism evidence="13 15">
    <name type="scientific">Sitophilus oryzae</name>
    <name type="common">Rice weevil</name>
    <name type="synonym">Curculio oryzae</name>
    <dbReference type="NCBI Taxonomy" id="7048"/>
    <lineage>
        <taxon>Eukaryota</taxon>
        <taxon>Metazoa</taxon>
        <taxon>Ecdysozoa</taxon>
        <taxon>Arthropoda</taxon>
        <taxon>Hexapoda</taxon>
        <taxon>Insecta</taxon>
        <taxon>Pterygota</taxon>
        <taxon>Neoptera</taxon>
        <taxon>Endopterygota</taxon>
        <taxon>Coleoptera</taxon>
        <taxon>Polyphaga</taxon>
        <taxon>Cucujiformia</taxon>
        <taxon>Curculionidae</taxon>
        <taxon>Dryophthorinae</taxon>
        <taxon>Sitophilus</taxon>
    </lineage>
</organism>
<dbReference type="GO" id="GO:0009755">
    <property type="term" value="P:hormone-mediated signaling pathway"/>
    <property type="evidence" value="ECO:0007669"/>
    <property type="project" value="TreeGrafter"/>
</dbReference>
<dbReference type="RefSeq" id="XP_030763005.1">
    <property type="nucleotide sequence ID" value="XM_030907145.1"/>
</dbReference>
<proteinExistence type="inferred from homology"/>
<keyword evidence="6" id="KW-1015">Disulfide bond</keyword>
<dbReference type="InterPro" id="IPR056178">
    <property type="entry name" value="CRF-BP_C"/>
</dbReference>
<feature type="domain" description="Corticotropin-releasing factor binding protein N-terminal" evidence="11">
    <location>
        <begin position="80"/>
        <end position="197"/>
    </location>
</feature>
<dbReference type="Proteomes" id="UP000504635">
    <property type="component" value="Unplaced"/>
</dbReference>
<keyword evidence="7" id="KW-0325">Glycoprotein</keyword>
<dbReference type="PANTHER" id="PTHR10278">
    <property type="entry name" value="CORTICOTROPIN-RELEASING FACTOR-BINDING PROTEIN"/>
    <property type="match status" value="1"/>
</dbReference>
<dbReference type="OrthoDB" id="10056927at2759"/>
<dbReference type="Gene3D" id="2.60.120.290">
    <property type="entry name" value="Spermadhesin, CUB domain"/>
    <property type="match status" value="1"/>
</dbReference>
<evidence type="ECO:0000256" key="2">
    <source>
        <dbReference type="ARBA" id="ARBA00008313"/>
    </source>
</evidence>
<feature type="chain" id="PRO_5044642926" description="Corticotropin-releasing factor-binding protein" evidence="10">
    <location>
        <begin position="21"/>
        <end position="358"/>
    </location>
</feature>
<evidence type="ECO:0000256" key="10">
    <source>
        <dbReference type="SAM" id="SignalP"/>
    </source>
</evidence>
<dbReference type="PANTHER" id="PTHR10278:SF0">
    <property type="entry name" value="CORTICOTROPIN-RELEASING FACTOR-BINDING PROTEIN"/>
    <property type="match status" value="1"/>
</dbReference>
<evidence type="ECO:0000313" key="15">
    <source>
        <dbReference type="RefSeq" id="XP_030763005.1"/>
    </source>
</evidence>
<evidence type="ECO:0000259" key="12">
    <source>
        <dbReference type="Pfam" id="PF23541"/>
    </source>
</evidence>
<evidence type="ECO:0000256" key="7">
    <source>
        <dbReference type="ARBA" id="ARBA00023180"/>
    </source>
</evidence>
<name>A0A6J2YJF7_SITOR</name>
<dbReference type="GO" id="GO:0051424">
    <property type="term" value="F:corticotropin-releasing hormone binding"/>
    <property type="evidence" value="ECO:0007669"/>
    <property type="project" value="InterPro"/>
</dbReference>
<comment type="function">
    <text evidence="8">Binds CRF and inactivates it. May prevent inappropriate pituitary-adrenal stimulation in pregnancy.</text>
</comment>
<dbReference type="AlphaFoldDB" id="A0A6J2YJF7"/>
<comment type="similarity">
    <text evidence="2">Belongs to the CRF-binding protein family.</text>
</comment>
<dbReference type="InterPro" id="IPR056177">
    <property type="entry name" value="CRF-BP_N"/>
</dbReference>
<dbReference type="GO" id="GO:0051460">
    <property type="term" value="P:negative regulation of corticotropin secretion"/>
    <property type="evidence" value="ECO:0007669"/>
    <property type="project" value="TreeGrafter"/>
</dbReference>
<dbReference type="SUPFAM" id="SSF49854">
    <property type="entry name" value="Spermadhesin, CUB domain"/>
    <property type="match status" value="1"/>
</dbReference>
<gene>
    <name evidence="14 15" type="primary">LOC115887685</name>
</gene>
<dbReference type="GO" id="GO:0005615">
    <property type="term" value="C:extracellular space"/>
    <property type="evidence" value="ECO:0007669"/>
    <property type="project" value="TreeGrafter"/>
</dbReference>
<evidence type="ECO:0000259" key="11">
    <source>
        <dbReference type="Pfam" id="PF05428"/>
    </source>
</evidence>
<evidence type="ECO:0000256" key="6">
    <source>
        <dbReference type="ARBA" id="ARBA00023157"/>
    </source>
</evidence>
<evidence type="ECO:0000313" key="13">
    <source>
        <dbReference type="Proteomes" id="UP000504635"/>
    </source>
</evidence>
<evidence type="ECO:0000313" key="14">
    <source>
        <dbReference type="RefSeq" id="XP_030763004.1"/>
    </source>
</evidence>
<evidence type="ECO:0000256" key="9">
    <source>
        <dbReference type="ARBA" id="ARBA00033162"/>
    </source>
</evidence>
<feature type="signal peptide" evidence="10">
    <location>
        <begin position="1"/>
        <end position="20"/>
    </location>
</feature>
<evidence type="ECO:0000256" key="8">
    <source>
        <dbReference type="ARBA" id="ARBA00024997"/>
    </source>
</evidence>
<dbReference type="RefSeq" id="XP_030763004.1">
    <property type="nucleotide sequence ID" value="XM_030907144.1"/>
</dbReference>
<evidence type="ECO:0000256" key="1">
    <source>
        <dbReference type="ARBA" id="ARBA00004613"/>
    </source>
</evidence>
<evidence type="ECO:0000256" key="3">
    <source>
        <dbReference type="ARBA" id="ARBA00015713"/>
    </source>
</evidence>
<accession>A0A6J2YJF7</accession>
<dbReference type="Pfam" id="PF05428">
    <property type="entry name" value="CRF-BP_N"/>
    <property type="match status" value="1"/>
</dbReference>
<dbReference type="InterPro" id="IPR035914">
    <property type="entry name" value="Sperma_CUB_dom_sf"/>
</dbReference>
<protein>
    <recommendedName>
        <fullName evidence="3">Corticotropin-releasing factor-binding protein</fullName>
    </recommendedName>
    <alternativeName>
        <fullName evidence="9">Corticotropin-releasing hormone-binding protein</fullName>
    </alternativeName>
</protein>
<evidence type="ECO:0000256" key="5">
    <source>
        <dbReference type="ARBA" id="ARBA00022729"/>
    </source>
</evidence>
<evidence type="ECO:0000256" key="4">
    <source>
        <dbReference type="ARBA" id="ARBA00022525"/>
    </source>
</evidence>
<keyword evidence="5 10" id="KW-0732">Signal</keyword>
<dbReference type="Pfam" id="PF23541">
    <property type="entry name" value="CRF-BP_C"/>
    <property type="match status" value="1"/>
</dbReference>
<dbReference type="GeneID" id="115887685"/>
<reference evidence="14 15" key="1">
    <citation type="submission" date="2025-04" db="UniProtKB">
        <authorList>
            <consortium name="RefSeq"/>
        </authorList>
    </citation>
    <scope>IDENTIFICATION</scope>
    <source>
        <tissue evidence="14 15">Gonads</tissue>
    </source>
</reference>
<comment type="subcellular location">
    <subcellularLocation>
        <location evidence="1">Secreted</location>
    </subcellularLocation>
</comment>
<dbReference type="KEGG" id="soy:115887685"/>
<dbReference type="InterPro" id="IPR008435">
    <property type="entry name" value="CRF-bd"/>
</dbReference>
<sequence length="358" mass="39321">MTLGCYGLVQVVLLPVAVLALAVSGRPEGWTGLVPLGSNKGVNFKPFPGVHLRQETIGDDFLSSVAARPKRDPVHQVDDCIYTTLEEGEFYSKAGTRRVGETCGIYINADPDQLIEIKFNYFDVPCENGGLVVVVDGWELSGEVFPSPEDHPKDLKSRLNEYCGRRKIKQAFMSSQNAALIQYRMPSRTASFSFSVRFVKNPTPCNILLQPDETYTLRNYDKRSNCSVSALVPAAVNILNINVGVTPSRNRGLEFETGTIYKVRAECQKRGLDDYVQIGGSNGLDNSNMQIADTLCGLSSKPGSHVEYIGCGTTSVRLVSSGGYDNSITVHLKKLTENDINSYMSVVCIPDDIELEEK</sequence>